<evidence type="ECO:0000259" key="6">
    <source>
        <dbReference type="Pfam" id="PF21715"/>
    </source>
</evidence>
<dbReference type="GO" id="GO:0030246">
    <property type="term" value="F:carbohydrate binding"/>
    <property type="evidence" value="ECO:0007669"/>
    <property type="project" value="InterPro"/>
</dbReference>
<comment type="similarity">
    <text evidence="1">Belongs to the SorC transcriptional regulatory family.</text>
</comment>
<dbReference type="InterPro" id="IPR051054">
    <property type="entry name" value="SorC_transcr_regulators"/>
</dbReference>
<evidence type="ECO:0000256" key="3">
    <source>
        <dbReference type="ARBA" id="ARBA00023125"/>
    </source>
</evidence>
<dbReference type="Pfam" id="PF04198">
    <property type="entry name" value="Sugar-bind"/>
    <property type="match status" value="1"/>
</dbReference>
<evidence type="ECO:0000256" key="1">
    <source>
        <dbReference type="ARBA" id="ARBA00010466"/>
    </source>
</evidence>
<dbReference type="AlphaFoldDB" id="A0A4R6BWJ6"/>
<organism evidence="7 8">
    <name type="scientific">Macrococcus lamae</name>
    <dbReference type="NCBI Taxonomy" id="198484"/>
    <lineage>
        <taxon>Bacteria</taxon>
        <taxon>Bacillati</taxon>
        <taxon>Bacillota</taxon>
        <taxon>Bacilli</taxon>
        <taxon>Bacillales</taxon>
        <taxon>Staphylococcaceae</taxon>
        <taxon>Macrococcus</taxon>
    </lineage>
</organism>
<accession>A0A4R6BWJ6</accession>
<keyword evidence="4" id="KW-0804">Transcription</keyword>
<name>A0A4R6BWJ6_9STAP</name>
<dbReference type="Pfam" id="PF21715">
    <property type="entry name" value="CggR_N"/>
    <property type="match status" value="1"/>
</dbReference>
<evidence type="ECO:0000313" key="7">
    <source>
        <dbReference type="EMBL" id="TDM12583.1"/>
    </source>
</evidence>
<feature type="domain" description="Sugar-binding" evidence="5">
    <location>
        <begin position="91"/>
        <end position="337"/>
    </location>
</feature>
<dbReference type="PANTHER" id="PTHR34294:SF5">
    <property type="entry name" value="CENTRAL GLYCOLYTIC GENES REGULATOR"/>
    <property type="match status" value="1"/>
</dbReference>
<dbReference type="Gene3D" id="1.10.10.10">
    <property type="entry name" value="Winged helix-like DNA-binding domain superfamily/Winged helix DNA-binding domain"/>
    <property type="match status" value="1"/>
</dbReference>
<dbReference type="PANTHER" id="PTHR34294">
    <property type="entry name" value="TRANSCRIPTIONAL REGULATOR-RELATED"/>
    <property type="match status" value="1"/>
</dbReference>
<dbReference type="GO" id="GO:0003677">
    <property type="term" value="F:DNA binding"/>
    <property type="evidence" value="ECO:0007669"/>
    <property type="project" value="UniProtKB-KW"/>
</dbReference>
<protein>
    <submittedName>
        <fullName evidence="7">Uncharacterized protein</fullName>
    </submittedName>
</protein>
<reference evidence="7 8" key="1">
    <citation type="submission" date="2019-01" db="EMBL/GenBank/DDBJ databases">
        <title>Draft genome sequences of the type strains of six Macrococcus species.</title>
        <authorList>
            <person name="Mazhar S."/>
            <person name="Altermann E."/>
            <person name="Hill C."/>
            <person name="Mcauliffe O."/>
        </authorList>
    </citation>
    <scope>NUCLEOTIDE SEQUENCE [LARGE SCALE GENOMIC DNA]</scope>
    <source>
        <strain evidence="7 8">CCM4815</strain>
    </source>
</reference>
<proteinExistence type="inferred from homology"/>
<sequence>MDNILAVQQRLIPDLIEKMYRRFNILSTIYQLQPIGRRTLSEQLNLTERVLRTEVNILKDEHLIEIHTKGMTVTSDGEEVLHQLTHYLKRYGNLTAVGRQLSELYHLKKVIVVKGDSDEDESAADQMGSEASHCLQDMLIPGMTVTVTGGSTMASVAKHLTPVPFDVLFTPARGGLGEHMHQQANSIVASMAAKTEGTYEVLYVPDFVSEATYLSLLEEPAVKRVLDQVKSAAVVIHGIGDAMTMAGRRTTSADVEKQLIDEQAAGEAFGYYFDKSGNIIHKVRTIGLQLEDLSAKQHIVAVAGGKSKREAIEAYLNIAPEQTILITDEAVADYLLKVKTF</sequence>
<evidence type="ECO:0000256" key="4">
    <source>
        <dbReference type="ARBA" id="ARBA00023163"/>
    </source>
</evidence>
<dbReference type="SUPFAM" id="SSF100950">
    <property type="entry name" value="NagB/RpiA/CoA transferase-like"/>
    <property type="match status" value="1"/>
</dbReference>
<feature type="domain" description="CggR N-terminal DNA binding" evidence="6">
    <location>
        <begin position="19"/>
        <end position="87"/>
    </location>
</feature>
<dbReference type="SUPFAM" id="SSF46785">
    <property type="entry name" value="Winged helix' DNA-binding domain"/>
    <property type="match status" value="1"/>
</dbReference>
<evidence type="ECO:0000313" key="8">
    <source>
        <dbReference type="Proteomes" id="UP000294802"/>
    </source>
</evidence>
<gene>
    <name evidence="7" type="ORF">ERX29_02950</name>
</gene>
<dbReference type="InterPro" id="IPR036388">
    <property type="entry name" value="WH-like_DNA-bd_sf"/>
</dbReference>
<dbReference type="OrthoDB" id="9793820at2"/>
<keyword evidence="8" id="KW-1185">Reference proteome</keyword>
<dbReference type="InterPro" id="IPR037171">
    <property type="entry name" value="NagB/RpiA_transferase-like"/>
</dbReference>
<dbReference type="InterPro" id="IPR048715">
    <property type="entry name" value="CggR_N"/>
</dbReference>
<dbReference type="Proteomes" id="UP000294802">
    <property type="component" value="Unassembled WGS sequence"/>
</dbReference>
<keyword evidence="2" id="KW-0805">Transcription regulation</keyword>
<evidence type="ECO:0000259" key="5">
    <source>
        <dbReference type="Pfam" id="PF04198"/>
    </source>
</evidence>
<evidence type="ECO:0000256" key="2">
    <source>
        <dbReference type="ARBA" id="ARBA00023015"/>
    </source>
</evidence>
<dbReference type="Gene3D" id="3.40.50.1360">
    <property type="match status" value="1"/>
</dbReference>
<keyword evidence="3" id="KW-0238">DNA-binding</keyword>
<comment type="caution">
    <text evidence="7">The sequence shown here is derived from an EMBL/GenBank/DDBJ whole genome shotgun (WGS) entry which is preliminary data.</text>
</comment>
<dbReference type="EMBL" id="SCWB01000003">
    <property type="protein sequence ID" value="TDM12583.1"/>
    <property type="molecule type" value="Genomic_DNA"/>
</dbReference>
<dbReference type="InterPro" id="IPR036390">
    <property type="entry name" value="WH_DNA-bd_sf"/>
</dbReference>
<dbReference type="InterPro" id="IPR007324">
    <property type="entry name" value="Sugar-bd_dom_put"/>
</dbReference>
<dbReference type="RefSeq" id="WP_133443194.1">
    <property type="nucleotide sequence ID" value="NZ_SCWB01000003.1"/>
</dbReference>